<protein>
    <submittedName>
        <fullName evidence="11">Hydroxymethylpyrimidine/phosphomethylpyrimidine kinase</fullName>
        <ecNumber evidence="11">2.7.1.49</ecNumber>
        <ecNumber evidence="11">2.7.4.7</ecNumber>
    </submittedName>
</protein>
<dbReference type="Pfam" id="PF08543">
    <property type="entry name" value="Phos_pyr_kin"/>
    <property type="match status" value="1"/>
</dbReference>
<keyword evidence="8" id="KW-0067">ATP-binding</keyword>
<keyword evidence="12" id="KW-1185">Reference proteome</keyword>
<proteinExistence type="predicted"/>
<dbReference type="AlphaFoldDB" id="A0A7W3ITB2"/>
<reference evidence="11 12" key="1">
    <citation type="submission" date="2020-07" db="EMBL/GenBank/DDBJ databases">
        <title>Sequencing the genomes of 1000 actinobacteria strains.</title>
        <authorList>
            <person name="Klenk H.-P."/>
        </authorList>
    </citation>
    <scope>NUCLEOTIDE SEQUENCE [LARGE SCALE GENOMIC DNA]</scope>
    <source>
        <strain evidence="11 12">DSM 100723</strain>
    </source>
</reference>
<dbReference type="GO" id="GO:0009228">
    <property type="term" value="P:thiamine biosynthetic process"/>
    <property type="evidence" value="ECO:0007669"/>
    <property type="project" value="UniProtKB-KW"/>
</dbReference>
<comment type="catalytic activity">
    <reaction evidence="2">
        <text>4-amino-2-methyl-5-(phosphooxymethyl)pyrimidine + ATP = 4-amino-2-methyl-5-(diphosphooxymethyl)pyrimidine + ADP</text>
        <dbReference type="Rhea" id="RHEA:19893"/>
        <dbReference type="ChEBI" id="CHEBI:30616"/>
        <dbReference type="ChEBI" id="CHEBI:57841"/>
        <dbReference type="ChEBI" id="CHEBI:58354"/>
        <dbReference type="ChEBI" id="CHEBI:456216"/>
        <dbReference type="EC" id="2.7.4.7"/>
    </reaction>
</comment>
<evidence type="ECO:0000256" key="4">
    <source>
        <dbReference type="ARBA" id="ARBA00004769"/>
    </source>
</evidence>
<dbReference type="Gene3D" id="3.40.1190.20">
    <property type="match status" value="1"/>
</dbReference>
<evidence type="ECO:0000313" key="11">
    <source>
        <dbReference type="EMBL" id="MBA8794785.1"/>
    </source>
</evidence>
<dbReference type="EC" id="2.7.4.7" evidence="11"/>
<name>A0A7W3ITB2_9ACTN</name>
<organism evidence="11 12">
    <name type="scientific">Microlunatus kandeliicorticis</name>
    <dbReference type="NCBI Taxonomy" id="1759536"/>
    <lineage>
        <taxon>Bacteria</taxon>
        <taxon>Bacillati</taxon>
        <taxon>Actinomycetota</taxon>
        <taxon>Actinomycetes</taxon>
        <taxon>Propionibacteriales</taxon>
        <taxon>Propionibacteriaceae</taxon>
        <taxon>Microlunatus</taxon>
    </lineage>
</organism>
<evidence type="ECO:0000256" key="9">
    <source>
        <dbReference type="ARBA" id="ARBA00022977"/>
    </source>
</evidence>
<dbReference type="NCBIfam" id="TIGR00097">
    <property type="entry name" value="HMP-P_kinase"/>
    <property type="match status" value="1"/>
</dbReference>
<sequence>MSAAVALTIAGSDPSGGAGVQADLKTFAAHRVYGCAAITALTAQNTRGVTAVHPVPAAVVAGQLETLLTDVTVHATKIGMLPDADVVRAVVSVLRSRPAGPVVLDPVMVATSGDRLAGPDVVTALRDELLPLVDLVTPNVPEAGVLLGERPAEDLAAVIRQAQTLYGRCGVPVLLKGGHLDADHHGGGPGESADVLVDTAGVRIVARDRIDTPATHGTGCTLSSALAALASRRPPGPVPWAPLVEEARSYLQEALRRGAGLGIGHGHGPVGHQVYVAAPD</sequence>
<dbReference type="PANTHER" id="PTHR20858:SF17">
    <property type="entry name" value="HYDROXYMETHYLPYRIMIDINE_PHOSPHOMETHYLPYRIMIDINE KINASE THI20-RELATED"/>
    <property type="match status" value="1"/>
</dbReference>
<dbReference type="Proteomes" id="UP000523079">
    <property type="component" value="Unassembled WGS sequence"/>
</dbReference>
<evidence type="ECO:0000256" key="1">
    <source>
        <dbReference type="ARBA" id="ARBA00000151"/>
    </source>
</evidence>
<dbReference type="InterPro" id="IPR029056">
    <property type="entry name" value="Ribokinase-like"/>
</dbReference>
<feature type="domain" description="Pyridoxamine kinase/Phosphomethylpyrimidine kinase" evidence="10">
    <location>
        <begin position="13"/>
        <end position="270"/>
    </location>
</feature>
<comment type="catalytic activity">
    <reaction evidence="1">
        <text>4-amino-5-hydroxymethyl-2-methylpyrimidine + ATP = 4-amino-2-methyl-5-(phosphooxymethyl)pyrimidine + ADP + H(+)</text>
        <dbReference type="Rhea" id="RHEA:23096"/>
        <dbReference type="ChEBI" id="CHEBI:15378"/>
        <dbReference type="ChEBI" id="CHEBI:16892"/>
        <dbReference type="ChEBI" id="CHEBI:30616"/>
        <dbReference type="ChEBI" id="CHEBI:58354"/>
        <dbReference type="ChEBI" id="CHEBI:456216"/>
        <dbReference type="EC" id="2.7.1.49"/>
    </reaction>
</comment>
<dbReference type="GO" id="GO:0008902">
    <property type="term" value="F:hydroxymethylpyrimidine kinase activity"/>
    <property type="evidence" value="ECO:0007669"/>
    <property type="project" value="UniProtKB-EC"/>
</dbReference>
<evidence type="ECO:0000256" key="6">
    <source>
        <dbReference type="ARBA" id="ARBA00022741"/>
    </source>
</evidence>
<dbReference type="InterPro" id="IPR004399">
    <property type="entry name" value="HMP/HMP-P_kinase_dom"/>
</dbReference>
<evidence type="ECO:0000256" key="3">
    <source>
        <dbReference type="ARBA" id="ARBA00003848"/>
    </source>
</evidence>
<dbReference type="EC" id="2.7.1.49" evidence="11"/>
<keyword evidence="7 11" id="KW-0418">Kinase</keyword>
<evidence type="ECO:0000256" key="2">
    <source>
        <dbReference type="ARBA" id="ARBA00000565"/>
    </source>
</evidence>
<comment type="function">
    <text evidence="3">Catalyzes the phosphorylation of hydroxymethylpyrimidine phosphate (HMP-P) to HMP-PP, and of HMP to HMP-P.</text>
</comment>
<dbReference type="SUPFAM" id="SSF53613">
    <property type="entry name" value="Ribokinase-like"/>
    <property type="match status" value="1"/>
</dbReference>
<comment type="pathway">
    <text evidence="4">Cofactor biosynthesis; thiamine diphosphate biosynthesis; 4-amino-2-methyl-5-diphosphomethylpyrimidine from 5-amino-1-(5-phospho-D-ribosyl)imidazole: step 3/3.</text>
</comment>
<keyword evidence="5 11" id="KW-0808">Transferase</keyword>
<evidence type="ECO:0000256" key="5">
    <source>
        <dbReference type="ARBA" id="ARBA00022679"/>
    </source>
</evidence>
<dbReference type="GO" id="GO:0009229">
    <property type="term" value="P:thiamine diphosphate biosynthetic process"/>
    <property type="evidence" value="ECO:0007669"/>
    <property type="project" value="UniProtKB-UniPathway"/>
</dbReference>
<gene>
    <name evidence="11" type="ORF">FHX74_002404</name>
</gene>
<dbReference type="CDD" id="cd01169">
    <property type="entry name" value="HMPP_kinase"/>
    <property type="match status" value="1"/>
</dbReference>
<keyword evidence="9" id="KW-0784">Thiamine biosynthesis</keyword>
<dbReference type="GO" id="GO:0005829">
    <property type="term" value="C:cytosol"/>
    <property type="evidence" value="ECO:0007669"/>
    <property type="project" value="TreeGrafter"/>
</dbReference>
<dbReference type="EMBL" id="JACGWT010000003">
    <property type="protein sequence ID" value="MBA8794785.1"/>
    <property type="molecule type" value="Genomic_DNA"/>
</dbReference>
<dbReference type="FunFam" id="3.40.1190.20:FF:000003">
    <property type="entry name" value="Phosphomethylpyrimidine kinase ThiD"/>
    <property type="match status" value="1"/>
</dbReference>
<dbReference type="GO" id="GO:0008972">
    <property type="term" value="F:phosphomethylpyrimidine kinase activity"/>
    <property type="evidence" value="ECO:0007669"/>
    <property type="project" value="UniProtKB-EC"/>
</dbReference>
<evidence type="ECO:0000256" key="8">
    <source>
        <dbReference type="ARBA" id="ARBA00022840"/>
    </source>
</evidence>
<comment type="caution">
    <text evidence="11">The sequence shown here is derived from an EMBL/GenBank/DDBJ whole genome shotgun (WGS) entry which is preliminary data.</text>
</comment>
<keyword evidence="6" id="KW-0547">Nucleotide-binding</keyword>
<dbReference type="UniPathway" id="UPA00060">
    <property type="reaction ID" value="UER00138"/>
</dbReference>
<evidence type="ECO:0000256" key="7">
    <source>
        <dbReference type="ARBA" id="ARBA00022777"/>
    </source>
</evidence>
<dbReference type="InterPro" id="IPR013749">
    <property type="entry name" value="PM/HMP-P_kinase-1"/>
</dbReference>
<accession>A0A7W3ITB2</accession>
<dbReference type="RefSeq" id="WP_182560325.1">
    <property type="nucleotide sequence ID" value="NZ_JACGWT010000003.1"/>
</dbReference>
<dbReference type="PANTHER" id="PTHR20858">
    <property type="entry name" value="PHOSPHOMETHYLPYRIMIDINE KINASE"/>
    <property type="match status" value="1"/>
</dbReference>
<evidence type="ECO:0000313" key="12">
    <source>
        <dbReference type="Proteomes" id="UP000523079"/>
    </source>
</evidence>
<dbReference type="GO" id="GO:0005524">
    <property type="term" value="F:ATP binding"/>
    <property type="evidence" value="ECO:0007669"/>
    <property type="project" value="UniProtKB-KW"/>
</dbReference>
<evidence type="ECO:0000259" key="10">
    <source>
        <dbReference type="Pfam" id="PF08543"/>
    </source>
</evidence>